<reference evidence="1 2" key="1">
    <citation type="submission" date="2019-07" db="EMBL/GenBank/DDBJ databases">
        <title>Whole genome shotgun sequence of Oceanobacillus sojae NBRC 105379.</title>
        <authorList>
            <person name="Hosoyama A."/>
            <person name="Uohara A."/>
            <person name="Ohji S."/>
            <person name="Ichikawa N."/>
        </authorList>
    </citation>
    <scope>NUCLEOTIDE SEQUENCE [LARGE SCALE GENOMIC DNA]</scope>
    <source>
        <strain evidence="1 2">NBRC 105379</strain>
    </source>
</reference>
<evidence type="ECO:0000313" key="1">
    <source>
        <dbReference type="EMBL" id="GEN89433.1"/>
    </source>
</evidence>
<dbReference type="EMBL" id="BJYM01000022">
    <property type="protein sequence ID" value="GEN89433.1"/>
    <property type="molecule type" value="Genomic_DNA"/>
</dbReference>
<protein>
    <submittedName>
        <fullName evidence="1">Uncharacterized protein</fullName>
    </submittedName>
</protein>
<proteinExistence type="predicted"/>
<accession>A0A511ZPQ0</accession>
<sequence length="52" mass="6380">MQEKQLNILFENFLAFHFETQLPDSILLDIVEERTDLFTIENKELLEKEKYY</sequence>
<name>A0A511ZPQ0_9BACI</name>
<comment type="caution">
    <text evidence="1">The sequence shown here is derived from an EMBL/GenBank/DDBJ whole genome shotgun (WGS) entry which is preliminary data.</text>
</comment>
<dbReference type="Proteomes" id="UP000321558">
    <property type="component" value="Unassembled WGS sequence"/>
</dbReference>
<keyword evidence="2" id="KW-1185">Reference proteome</keyword>
<dbReference type="AlphaFoldDB" id="A0A511ZPQ0"/>
<evidence type="ECO:0000313" key="2">
    <source>
        <dbReference type="Proteomes" id="UP000321558"/>
    </source>
</evidence>
<gene>
    <name evidence="1" type="ORF">OSO01_41720</name>
</gene>
<organism evidence="1 2">
    <name type="scientific">Oceanobacillus sojae</name>
    <dbReference type="NCBI Taxonomy" id="582851"/>
    <lineage>
        <taxon>Bacteria</taxon>
        <taxon>Bacillati</taxon>
        <taxon>Bacillota</taxon>
        <taxon>Bacilli</taxon>
        <taxon>Bacillales</taxon>
        <taxon>Bacillaceae</taxon>
        <taxon>Oceanobacillus</taxon>
    </lineage>
</organism>